<feature type="region of interest" description="Disordered" evidence="1">
    <location>
        <begin position="477"/>
        <end position="656"/>
    </location>
</feature>
<accession>A0A9P3USJ9</accession>
<feature type="region of interest" description="Disordered" evidence="1">
    <location>
        <begin position="694"/>
        <end position="767"/>
    </location>
</feature>
<dbReference type="EMBL" id="BRPK01000013">
    <property type="protein sequence ID" value="GLB43287.1"/>
    <property type="molecule type" value="Genomic_DNA"/>
</dbReference>
<feature type="compositionally biased region" description="Gly residues" evidence="1">
    <location>
        <begin position="549"/>
        <end position="568"/>
    </location>
</feature>
<dbReference type="Proteomes" id="UP001063166">
    <property type="component" value="Unassembled WGS sequence"/>
</dbReference>
<feature type="compositionally biased region" description="Basic residues" evidence="1">
    <location>
        <begin position="506"/>
        <end position="523"/>
    </location>
</feature>
<feature type="compositionally biased region" description="Low complexity" evidence="1">
    <location>
        <begin position="610"/>
        <end position="628"/>
    </location>
</feature>
<evidence type="ECO:0000256" key="1">
    <source>
        <dbReference type="SAM" id="MobiDB-lite"/>
    </source>
</evidence>
<evidence type="ECO:0000313" key="3">
    <source>
        <dbReference type="Proteomes" id="UP001063166"/>
    </source>
</evidence>
<comment type="caution">
    <text evidence="2">The sequence shown here is derived from an EMBL/GenBank/DDBJ whole genome shotgun (WGS) entry which is preliminary data.</text>
</comment>
<keyword evidence="3" id="KW-1185">Reference proteome</keyword>
<feature type="compositionally biased region" description="Low complexity" evidence="1">
    <location>
        <begin position="569"/>
        <end position="578"/>
    </location>
</feature>
<evidence type="ECO:0000313" key="2">
    <source>
        <dbReference type="EMBL" id="GLB43287.1"/>
    </source>
</evidence>
<proteinExistence type="predicted"/>
<organism evidence="2 3">
    <name type="scientific">Lyophyllum shimeji</name>
    <name type="common">Hon-shimeji</name>
    <name type="synonym">Tricholoma shimeji</name>
    <dbReference type="NCBI Taxonomy" id="47721"/>
    <lineage>
        <taxon>Eukaryota</taxon>
        <taxon>Fungi</taxon>
        <taxon>Dikarya</taxon>
        <taxon>Basidiomycota</taxon>
        <taxon>Agaricomycotina</taxon>
        <taxon>Agaricomycetes</taxon>
        <taxon>Agaricomycetidae</taxon>
        <taxon>Agaricales</taxon>
        <taxon>Tricholomatineae</taxon>
        <taxon>Lyophyllaceae</taxon>
        <taxon>Lyophyllum</taxon>
    </lineage>
</organism>
<feature type="compositionally biased region" description="Low complexity" evidence="1">
    <location>
        <begin position="477"/>
        <end position="504"/>
    </location>
</feature>
<dbReference type="AlphaFoldDB" id="A0A9P3USJ9"/>
<feature type="region of interest" description="Disordered" evidence="1">
    <location>
        <begin position="232"/>
        <end position="330"/>
    </location>
</feature>
<gene>
    <name evidence="2" type="ORF">LshimejAT787_1301880</name>
</gene>
<sequence length="767" mass="80510">MSIYRASSPIFDVPEFPALRRVKPLPKRRRTDVGAHHAEPDAYHPSYPYAGAGAYTAAHYAAAAEAYAAAGAGVRPGDGEEEQDPDVAALGAATELLLAVHHHQHRQNTTAPMSTTTTALTADTEAANVHHHSDTDTLNVNASTDATVDTLAMNMNVNAILAAGLEGLQLPGPDATAEELLKHAETLSTRMALQSYYMPLLGDGGTGTANTKPPPALSPELAAHFVAAYQSAAGAGGGRDEDHVDRDRDRDRDRDDDGDGDYIDHLQQPGNTKKRKVPSAMSARFPSAHWPVHDSAGPADDSDDAPHAHHNTSVSPQSQGGGGGGAPQHEVAEIYQPPPARLRRGRLTAATLAGLQHKEMLRTRKRQLAAVLGALSHGDTLALDQALSASYPFNGLGGGEGGEGRKLRLSRRRNVRIQRAVRRMPRHPDQAPFPVCEFSFLCHSATADRLIATKEEVAMLRKRFEAELARQAAKAAKMASSNSNSRLIAASSAPSPTRSSPAKGPGHGRGKAARAGKSKHAHAGRAEGEGPAEFLDPATGMVVTQPPGIGSGTGTGGGGAGVAQGQGQGQAQAQGKSGKAAKKKKRSAMANASNPHHLRNYVPSRLPHHSSPADANANNSNLLSPLPLRFLSADIPPRRRGSGGGKKSGGSVQAVGSLTNPSEEWICAFCEYALFYGDEEGSYRRAVRNRKKILRRRRRARERAAAAASGAANSTLKGAPPPQQQEYETGYEPGVGGAGAEDDVGGAPVKRARERSGVRAGAEGGYG</sequence>
<name>A0A9P3USJ9_LYOSH</name>
<protein>
    <submittedName>
        <fullName evidence="2">Uncharacterized protein</fullName>
    </submittedName>
</protein>
<dbReference type="OrthoDB" id="2507488at2759"/>
<reference evidence="2" key="1">
    <citation type="submission" date="2022-07" db="EMBL/GenBank/DDBJ databases">
        <title>The genome of Lyophyllum shimeji provides insight into the initial evolution of ectomycorrhizal fungal genome.</title>
        <authorList>
            <person name="Kobayashi Y."/>
            <person name="Shibata T."/>
            <person name="Hirakawa H."/>
            <person name="Shigenobu S."/>
            <person name="Nishiyama T."/>
            <person name="Yamada A."/>
            <person name="Hasebe M."/>
            <person name="Kawaguchi M."/>
        </authorList>
    </citation>
    <scope>NUCLEOTIDE SEQUENCE</scope>
    <source>
        <strain evidence="2">AT787</strain>
    </source>
</reference>
<feature type="compositionally biased region" description="Basic and acidic residues" evidence="1">
    <location>
        <begin position="238"/>
        <end position="255"/>
    </location>
</feature>